<reference evidence="9 10" key="1">
    <citation type="submission" date="2008-08" db="EMBL/GenBank/DDBJ databases">
        <title>Draft genome sequence of Bacteroides plebeius (DSM 17135).</title>
        <authorList>
            <person name="Sudarsanam P."/>
            <person name="Ley R."/>
            <person name="Guruge J."/>
            <person name="Turnbaugh P.J."/>
            <person name="Mahowald M."/>
            <person name="Liep D."/>
            <person name="Gordon J."/>
        </authorList>
    </citation>
    <scope>NUCLEOTIDE SEQUENCE [LARGE SCALE GENOMIC DNA]</scope>
    <source>
        <strain evidence="10">DSM 17135 / JCM 12973 / M2</strain>
    </source>
</reference>
<dbReference type="Gene3D" id="1.25.40.390">
    <property type="match status" value="1"/>
</dbReference>
<evidence type="ECO:0000313" key="10">
    <source>
        <dbReference type="Proteomes" id="UP000003452"/>
    </source>
</evidence>
<evidence type="ECO:0000313" key="9">
    <source>
        <dbReference type="EMBL" id="EDY96563.1"/>
    </source>
</evidence>
<protein>
    <submittedName>
        <fullName evidence="9">SusD family protein</fullName>
    </submittedName>
</protein>
<dbReference type="InterPro" id="IPR033985">
    <property type="entry name" value="SusD-like_N"/>
</dbReference>
<evidence type="ECO:0000256" key="5">
    <source>
        <dbReference type="ARBA" id="ARBA00023237"/>
    </source>
</evidence>
<evidence type="ECO:0000256" key="6">
    <source>
        <dbReference type="SAM" id="SignalP"/>
    </source>
</evidence>
<name>B5CWB6_PHOPM</name>
<evidence type="ECO:0000259" key="8">
    <source>
        <dbReference type="Pfam" id="PF14322"/>
    </source>
</evidence>
<keyword evidence="4" id="KW-0472">Membrane</keyword>
<evidence type="ECO:0000256" key="4">
    <source>
        <dbReference type="ARBA" id="ARBA00023136"/>
    </source>
</evidence>
<dbReference type="InterPro" id="IPR012944">
    <property type="entry name" value="SusD_RagB_dom"/>
</dbReference>
<dbReference type="GeneID" id="43183531"/>
<keyword evidence="5" id="KW-0998">Cell outer membrane</keyword>
<dbReference type="AlphaFoldDB" id="B5CWB6"/>
<dbReference type="eggNOG" id="COG1435">
    <property type="taxonomic scope" value="Bacteria"/>
</dbReference>
<gene>
    <name evidence="9" type="ORF">BACPLE_01006</name>
</gene>
<evidence type="ECO:0000256" key="2">
    <source>
        <dbReference type="ARBA" id="ARBA00006275"/>
    </source>
</evidence>
<dbReference type="OrthoDB" id="724176at2"/>
<dbReference type="Pfam" id="PF14322">
    <property type="entry name" value="SusD-like_3"/>
    <property type="match status" value="1"/>
</dbReference>
<dbReference type="GO" id="GO:0009279">
    <property type="term" value="C:cell outer membrane"/>
    <property type="evidence" value="ECO:0007669"/>
    <property type="project" value="UniProtKB-SubCell"/>
</dbReference>
<dbReference type="InterPro" id="IPR011990">
    <property type="entry name" value="TPR-like_helical_dom_sf"/>
</dbReference>
<feature type="chain" id="PRO_5002830893" evidence="6">
    <location>
        <begin position="23"/>
        <end position="603"/>
    </location>
</feature>
<evidence type="ECO:0000259" key="7">
    <source>
        <dbReference type="Pfam" id="PF07980"/>
    </source>
</evidence>
<accession>B5CWB6</accession>
<keyword evidence="3 6" id="KW-0732">Signal</keyword>
<dbReference type="HOGENOM" id="CLU_015553_0_3_10"/>
<reference evidence="9 10" key="2">
    <citation type="submission" date="2008-08" db="EMBL/GenBank/DDBJ databases">
        <authorList>
            <person name="Fulton L."/>
            <person name="Clifton S."/>
            <person name="Fulton B."/>
            <person name="Xu J."/>
            <person name="Minx P."/>
            <person name="Pepin K.H."/>
            <person name="Johnson M."/>
            <person name="Thiruvilangam P."/>
            <person name="Bhonagiri V."/>
            <person name="Nash W.E."/>
            <person name="Mardis E.R."/>
            <person name="Wilson R.K."/>
        </authorList>
    </citation>
    <scope>NUCLEOTIDE SEQUENCE [LARGE SCALE GENOMIC DNA]</scope>
    <source>
        <strain evidence="10">DSM 17135 / JCM 12973 / M2</strain>
    </source>
</reference>
<dbReference type="Pfam" id="PF07980">
    <property type="entry name" value="SusD_RagB"/>
    <property type="match status" value="1"/>
</dbReference>
<dbReference type="Proteomes" id="UP000003452">
    <property type="component" value="Unassembled WGS sequence"/>
</dbReference>
<comment type="similarity">
    <text evidence="2">Belongs to the SusD family.</text>
</comment>
<feature type="signal peptide" evidence="6">
    <location>
        <begin position="1"/>
        <end position="22"/>
    </location>
</feature>
<dbReference type="RefSeq" id="WP_007558635.1">
    <property type="nucleotide sequence ID" value="NZ_DS990119.1"/>
</dbReference>
<organism evidence="9 10">
    <name type="scientific">Phocaeicola plebeius (strain DSM 17135 / JCM 12973 / CCUG 54634 / M2)</name>
    <name type="common">Bacteroides plebeius</name>
    <dbReference type="NCBI Taxonomy" id="484018"/>
    <lineage>
        <taxon>Bacteria</taxon>
        <taxon>Pseudomonadati</taxon>
        <taxon>Bacteroidota</taxon>
        <taxon>Bacteroidia</taxon>
        <taxon>Bacteroidales</taxon>
        <taxon>Bacteroidaceae</taxon>
        <taxon>Phocaeicola</taxon>
    </lineage>
</organism>
<evidence type="ECO:0000256" key="1">
    <source>
        <dbReference type="ARBA" id="ARBA00004442"/>
    </source>
</evidence>
<comment type="subcellular location">
    <subcellularLocation>
        <location evidence="1">Cell outer membrane</location>
    </subcellularLocation>
</comment>
<feature type="domain" description="SusD-like N-terminal" evidence="8">
    <location>
        <begin position="97"/>
        <end position="236"/>
    </location>
</feature>
<comment type="caution">
    <text evidence="9">The sequence shown here is derived from an EMBL/GenBank/DDBJ whole genome shotgun (WGS) entry which is preliminary data.</text>
</comment>
<dbReference type="EMBL" id="ABQC02000012">
    <property type="protein sequence ID" value="EDY96563.1"/>
    <property type="molecule type" value="Genomic_DNA"/>
</dbReference>
<evidence type="ECO:0000256" key="3">
    <source>
        <dbReference type="ARBA" id="ARBA00022729"/>
    </source>
</evidence>
<sequence>MRKIFYTLFFCAQILLMGTSCTDYLSVPVEADKNTEDIFGDYYNFQGFVDQLYPYVRDPIVNHICYDASYGGETIGTTTWSTGYNAVRGLYKALTTRGYYNIDGEGVAPGIWVGWKAIRIANIGLENFDLMKGTEEEKNKIKGQLLFMRAFFHQEILAAWGSIPYVDKVLEDEFKLPRFAEYTALDGNTYYGYQACAVRVAEDMQEASELLPVVWDNDVANRGRCTALAALAYKARALIYAASPLMSQYSGTSPTDLKPAEVNKALMKEAAEAASEAIKMAEDNKTAYGLLDWDHYSDMFYTVDGTTIPWSKETLWGKYNTLKGNGLINNTLGRIHLPESSVYGGNAVNCTPTQNYVDLFEMNDGTLYDKKYDGEVYTVNGEQKCTMWDNRDPRFRKAIYVDRDKPGDKTQLTLYTGGKTRSADNCQTPYYIHKFWPYNCNKTDNGTRLNNFRMMVPLMRLAEVYLLYAEAVFQSEGNANAIIGPCGISALAAVNKVRERAGQDPTDANGGYHNGFMNMILNERAVEFCFEAGQYWDDIRRYKLGEKMSKEAIQTLDFTKDWKNFARRTLVNRTFDAPKHYWLPFPTNLTKMYPEFPQNTGWE</sequence>
<proteinExistence type="inferred from homology"/>
<feature type="domain" description="RagB/SusD" evidence="7">
    <location>
        <begin position="330"/>
        <end position="602"/>
    </location>
</feature>
<dbReference type="PROSITE" id="PS51257">
    <property type="entry name" value="PROKAR_LIPOPROTEIN"/>
    <property type="match status" value="1"/>
</dbReference>
<dbReference type="SUPFAM" id="SSF48452">
    <property type="entry name" value="TPR-like"/>
    <property type="match status" value="1"/>
</dbReference>